<comment type="caution">
    <text evidence="9">The sequence shown here is derived from an EMBL/GenBank/DDBJ whole genome shotgun (WGS) entry which is preliminary data.</text>
</comment>
<evidence type="ECO:0000256" key="1">
    <source>
        <dbReference type="ARBA" id="ARBA00004442"/>
    </source>
</evidence>
<dbReference type="InterPro" id="IPR000531">
    <property type="entry name" value="Beta-barrel_TonB"/>
</dbReference>
<keyword evidence="6" id="KW-0732">Signal</keyword>
<dbReference type="RefSeq" id="WP_160728780.1">
    <property type="nucleotide sequence ID" value="NZ_WTYC01000008.1"/>
</dbReference>
<dbReference type="PANTHER" id="PTHR40980">
    <property type="entry name" value="PLUG DOMAIN-CONTAINING PROTEIN"/>
    <property type="match status" value="1"/>
</dbReference>
<dbReference type="InterPro" id="IPR037066">
    <property type="entry name" value="Plug_dom_sf"/>
</dbReference>
<evidence type="ECO:0000259" key="7">
    <source>
        <dbReference type="Pfam" id="PF00593"/>
    </source>
</evidence>
<keyword evidence="3" id="KW-0998">Cell outer membrane</keyword>
<feature type="domain" description="TonB-dependent receptor plug" evidence="8">
    <location>
        <begin position="74"/>
        <end position="175"/>
    </location>
</feature>
<comment type="subcellular location">
    <subcellularLocation>
        <location evidence="1 4">Cell outer membrane</location>
    </subcellularLocation>
</comment>
<feature type="domain" description="TonB-dependent receptor-like beta-barrel" evidence="7">
    <location>
        <begin position="409"/>
        <end position="902"/>
    </location>
</feature>
<evidence type="ECO:0000259" key="8">
    <source>
        <dbReference type="Pfam" id="PF07715"/>
    </source>
</evidence>
<evidence type="ECO:0000256" key="5">
    <source>
        <dbReference type="SAM" id="MobiDB-lite"/>
    </source>
</evidence>
<proteinExistence type="inferred from homology"/>
<keyword evidence="10" id="KW-1185">Reference proteome</keyword>
<dbReference type="GO" id="GO:0009279">
    <property type="term" value="C:cell outer membrane"/>
    <property type="evidence" value="ECO:0007669"/>
    <property type="project" value="UniProtKB-SubCell"/>
</dbReference>
<accession>A0A844XWD6</accession>
<sequence>MAFRKHLTGVSASAVALALVGGFPAFAAAQTTQPETPDVNEEGQPVADEEDDGTVIIVSGFRESLATAVAEKRNSDLILESVTAEDIGKLPDDSIGESIARLPGVTSQRLNGRANVIAIRGLGPDFSQTLLNGREQTSTGDNRAVEFDQYPSEIVNQVVVYKTPSASLVGQGLVGTIDVRTIRPLEATEQVFAIGAKGSYADLGALNAGSKEFGYRVNATYIDQFADDTLGVALSAAYTDEPYQLQEFNAWGYAGEGTAANPFVIGGSKSFVTSTQLKRFGVNGTLQWEASPNFMVTVDGFYSNFDDDQTKRGIELPLAFGAGFDVDPFDPSTGSTTTTEFGEFATSGTFTDVRGVVRNDVFQRQADLYSGGINLDYEGDDGWSAFFDFGYSRTDRNELSIESYSGTGYNGDGFDPQGDGTSPSDTIDFVSDTNGTTFNPTLDYSDPNLIVLTDPLGWGGDRVQAGYYNNRIIEDELFQYRLGVAKEIDSFISAVRFGLNYTDRSKDLTPDEFFVSLPNGATEVAIPQGALLRNTNLDYLGLGPIVSYDVRDLIADGTLFLEANPSNDVPAKAYGITEKLMTAYLQMDIEQEFGASVLTGNFGVQAINTEQNSTGVAFTDVDGDGVQDRVDLSLGDNYWDVLPSANLSLRLDSGWVFRLAASRQIQRPQLDDLRVAISYGINNNEADSPTGLTPFISGGGGNPRLRPYRANAVDFNIEKYFAGGAGVIAAQVFYKDLVSYIDGSRTIFDYAAFPLPAGQAPATTIGYLDTEVNTGGGDFYGAELSATVPFDVFSQTLNGFGVTGGVGYTKTKIENANGDIDEIPGYSEWVANGTLYYDLNGFSARGSVRYRSEFLADFTGFGGSPTRRLARGETIVDAQIGYEFQPGSTLEGLSVYLQGQNLTNQPFVSQFNVPVPEAVIDYQEYGRRFLAGFTYKF</sequence>
<dbReference type="InterPro" id="IPR036942">
    <property type="entry name" value="Beta-barrel_TonB_sf"/>
</dbReference>
<dbReference type="PANTHER" id="PTHR40980:SF3">
    <property type="entry name" value="TONB-DEPENDENT RECEPTOR-LIKE BETA-BARREL DOMAIN-CONTAINING PROTEIN"/>
    <property type="match status" value="1"/>
</dbReference>
<reference evidence="9 10" key="1">
    <citation type="submission" date="2019-12" db="EMBL/GenBank/DDBJ databases">
        <title>Genomic-based taxomic classification of the family Erythrobacteraceae.</title>
        <authorList>
            <person name="Xu L."/>
        </authorList>
    </citation>
    <scope>NUCLEOTIDE SEQUENCE [LARGE SCALE GENOMIC DNA]</scope>
    <source>
        <strain evidence="9 10">DSM 17792</strain>
    </source>
</reference>
<keyword evidence="2 4" id="KW-0472">Membrane</keyword>
<dbReference type="InterPro" id="IPR012910">
    <property type="entry name" value="Plug_dom"/>
</dbReference>
<name>A0A844XWD6_9SPHN</name>
<evidence type="ECO:0000313" key="10">
    <source>
        <dbReference type="Proteomes" id="UP000448199"/>
    </source>
</evidence>
<dbReference type="Gene3D" id="2.40.170.20">
    <property type="entry name" value="TonB-dependent receptor, beta-barrel domain"/>
    <property type="match status" value="1"/>
</dbReference>
<keyword evidence="4" id="KW-0798">TonB box</keyword>
<dbReference type="Pfam" id="PF00593">
    <property type="entry name" value="TonB_dep_Rec_b-barrel"/>
    <property type="match status" value="1"/>
</dbReference>
<feature type="signal peptide" evidence="6">
    <location>
        <begin position="1"/>
        <end position="27"/>
    </location>
</feature>
<organism evidence="9 10">
    <name type="scientific">Qipengyuania vulgaris</name>
    <dbReference type="NCBI Taxonomy" id="291985"/>
    <lineage>
        <taxon>Bacteria</taxon>
        <taxon>Pseudomonadati</taxon>
        <taxon>Pseudomonadota</taxon>
        <taxon>Alphaproteobacteria</taxon>
        <taxon>Sphingomonadales</taxon>
        <taxon>Erythrobacteraceae</taxon>
        <taxon>Qipengyuania</taxon>
    </lineage>
</organism>
<dbReference type="SUPFAM" id="SSF56935">
    <property type="entry name" value="Porins"/>
    <property type="match status" value="1"/>
</dbReference>
<dbReference type="OrthoDB" id="5476657at2"/>
<dbReference type="Gene3D" id="2.170.130.10">
    <property type="entry name" value="TonB-dependent receptor, plug domain"/>
    <property type="match status" value="1"/>
</dbReference>
<gene>
    <name evidence="9" type="ORF">GRI69_13410</name>
</gene>
<feature type="region of interest" description="Disordered" evidence="5">
    <location>
        <begin position="31"/>
        <end position="52"/>
    </location>
</feature>
<dbReference type="AlphaFoldDB" id="A0A844XWD6"/>
<evidence type="ECO:0000256" key="2">
    <source>
        <dbReference type="ARBA" id="ARBA00023136"/>
    </source>
</evidence>
<evidence type="ECO:0000313" key="9">
    <source>
        <dbReference type="EMBL" id="MXO49252.1"/>
    </source>
</evidence>
<dbReference type="InterPro" id="IPR010104">
    <property type="entry name" value="TonB_rcpt_bac"/>
</dbReference>
<dbReference type="Proteomes" id="UP000448199">
    <property type="component" value="Unassembled WGS sequence"/>
</dbReference>
<dbReference type="CDD" id="cd01347">
    <property type="entry name" value="ligand_gated_channel"/>
    <property type="match status" value="1"/>
</dbReference>
<protein>
    <submittedName>
        <fullName evidence="9">TonB-dependent receptor</fullName>
    </submittedName>
</protein>
<feature type="chain" id="PRO_5032357605" evidence="6">
    <location>
        <begin position="28"/>
        <end position="937"/>
    </location>
</feature>
<keyword evidence="9" id="KW-0675">Receptor</keyword>
<evidence type="ECO:0000256" key="6">
    <source>
        <dbReference type="SAM" id="SignalP"/>
    </source>
</evidence>
<evidence type="ECO:0000256" key="3">
    <source>
        <dbReference type="ARBA" id="ARBA00023237"/>
    </source>
</evidence>
<comment type="similarity">
    <text evidence="4">Belongs to the TonB-dependent receptor family.</text>
</comment>
<evidence type="ECO:0000256" key="4">
    <source>
        <dbReference type="RuleBase" id="RU003357"/>
    </source>
</evidence>
<dbReference type="NCBIfam" id="TIGR01782">
    <property type="entry name" value="TonB-Xanth-Caul"/>
    <property type="match status" value="1"/>
</dbReference>
<dbReference type="EMBL" id="WTYC01000008">
    <property type="protein sequence ID" value="MXO49252.1"/>
    <property type="molecule type" value="Genomic_DNA"/>
</dbReference>
<dbReference type="Pfam" id="PF07715">
    <property type="entry name" value="Plug"/>
    <property type="match status" value="1"/>
</dbReference>